<evidence type="ECO:0000313" key="3">
    <source>
        <dbReference type="Proteomes" id="UP000008311"/>
    </source>
</evidence>
<organism evidence="2 3">
    <name type="scientific">Ricinus communis</name>
    <name type="common">Castor bean</name>
    <dbReference type="NCBI Taxonomy" id="3988"/>
    <lineage>
        <taxon>Eukaryota</taxon>
        <taxon>Viridiplantae</taxon>
        <taxon>Streptophyta</taxon>
        <taxon>Embryophyta</taxon>
        <taxon>Tracheophyta</taxon>
        <taxon>Spermatophyta</taxon>
        <taxon>Magnoliopsida</taxon>
        <taxon>eudicotyledons</taxon>
        <taxon>Gunneridae</taxon>
        <taxon>Pentapetalae</taxon>
        <taxon>rosids</taxon>
        <taxon>fabids</taxon>
        <taxon>Malpighiales</taxon>
        <taxon>Euphorbiaceae</taxon>
        <taxon>Acalyphoideae</taxon>
        <taxon>Acalypheae</taxon>
        <taxon>Ricinus</taxon>
    </lineage>
</organism>
<feature type="compositionally biased region" description="Basic and acidic residues" evidence="1">
    <location>
        <begin position="123"/>
        <end position="137"/>
    </location>
</feature>
<name>B9TP37_RICCO</name>
<feature type="non-terminal residue" evidence="2">
    <location>
        <position position="283"/>
    </location>
</feature>
<keyword evidence="3" id="KW-1185">Reference proteome</keyword>
<protein>
    <submittedName>
        <fullName evidence="2">Uncharacterized protein</fullName>
    </submittedName>
</protein>
<dbReference type="AlphaFoldDB" id="B9TP37"/>
<dbReference type="EMBL" id="EQ994490">
    <property type="protein sequence ID" value="EEF22377.1"/>
    <property type="molecule type" value="Genomic_DNA"/>
</dbReference>
<accession>B9TP37</accession>
<proteinExistence type="predicted"/>
<dbReference type="Proteomes" id="UP000008311">
    <property type="component" value="Unassembled WGS sequence"/>
</dbReference>
<sequence>MQRDGEVRARRMRQLDGIAQVFGAGRNRDRRGTAEAQGTQAGRIDVGLARRGAQGDAAGVDDEWRRAEHVGELDAQLAPAQRHPHDLAQARVLPLRGGQFVLAFRHELGTAPGGDPVFAGRGLDGERGTAAEGETQHAGRQNRLTRHRKSFTLEKWLRYHSSLDQCYGQRDIFFRYARHHQETRNAPHPARRQPDRHRNAGDPRGRPRQHAAEPVRRPRALLHAYPRPAEGQRRQHRHGRGARLERHPARAGAARAARDGHRGGALQPHPERAAHGDFRRKPP</sequence>
<evidence type="ECO:0000256" key="1">
    <source>
        <dbReference type="SAM" id="MobiDB-lite"/>
    </source>
</evidence>
<reference evidence="3" key="1">
    <citation type="journal article" date="2010" name="Nat. Biotechnol.">
        <title>Draft genome sequence of the oilseed species Ricinus communis.</title>
        <authorList>
            <person name="Chan A.P."/>
            <person name="Crabtree J."/>
            <person name="Zhao Q."/>
            <person name="Lorenzi H."/>
            <person name="Orvis J."/>
            <person name="Puiu D."/>
            <person name="Melake-Berhan A."/>
            <person name="Jones K.M."/>
            <person name="Redman J."/>
            <person name="Chen G."/>
            <person name="Cahoon E.B."/>
            <person name="Gedil M."/>
            <person name="Stanke M."/>
            <person name="Haas B.J."/>
            <person name="Wortman J.R."/>
            <person name="Fraser-Liggett C.M."/>
            <person name="Ravel J."/>
            <person name="Rabinowicz P.D."/>
        </authorList>
    </citation>
    <scope>NUCLEOTIDE SEQUENCE [LARGE SCALE GENOMIC DNA]</scope>
    <source>
        <strain evidence="3">cv. Hale</strain>
    </source>
</reference>
<dbReference type="InParanoid" id="B9TP37"/>
<feature type="region of interest" description="Disordered" evidence="1">
    <location>
        <begin position="121"/>
        <end position="146"/>
    </location>
</feature>
<feature type="compositionally biased region" description="Basic and acidic residues" evidence="1">
    <location>
        <begin position="269"/>
        <end position="283"/>
    </location>
</feature>
<evidence type="ECO:0000313" key="2">
    <source>
        <dbReference type="EMBL" id="EEF22377.1"/>
    </source>
</evidence>
<gene>
    <name evidence="2" type="ORF">RCOM_2104020</name>
</gene>
<feature type="compositionally biased region" description="Basic and acidic residues" evidence="1">
    <location>
        <begin position="192"/>
        <end position="216"/>
    </location>
</feature>
<feature type="region of interest" description="Disordered" evidence="1">
    <location>
        <begin position="182"/>
        <end position="283"/>
    </location>
</feature>